<organism evidence="11 12">
    <name type="scientific">Oryzias latipes</name>
    <name type="common">Japanese rice fish</name>
    <name type="synonym">Japanese killifish</name>
    <dbReference type="NCBI Taxonomy" id="8090"/>
    <lineage>
        <taxon>Eukaryota</taxon>
        <taxon>Metazoa</taxon>
        <taxon>Chordata</taxon>
        <taxon>Craniata</taxon>
        <taxon>Vertebrata</taxon>
        <taxon>Euteleostomi</taxon>
        <taxon>Actinopterygii</taxon>
        <taxon>Neopterygii</taxon>
        <taxon>Teleostei</taxon>
        <taxon>Neoteleostei</taxon>
        <taxon>Acanthomorphata</taxon>
        <taxon>Ovalentaria</taxon>
        <taxon>Atherinomorphae</taxon>
        <taxon>Beloniformes</taxon>
        <taxon>Adrianichthyidae</taxon>
        <taxon>Oryziinae</taxon>
        <taxon>Oryzias</taxon>
    </lineage>
</organism>
<dbReference type="GO" id="GO:0005509">
    <property type="term" value="F:calcium ion binding"/>
    <property type="evidence" value="ECO:0007669"/>
    <property type="project" value="InterPro"/>
</dbReference>
<keyword evidence="2 8" id="KW-0245">EGF-like domain</keyword>
<evidence type="ECO:0000259" key="10">
    <source>
        <dbReference type="PROSITE" id="PS50213"/>
    </source>
</evidence>
<sequence length="849" mass="89831">SCHMSFLITCPSGYKKTQRSPISSCSVMLAVPGCSFECYREVEVPSCCPGYWGPDCMECPRSFNRPCSGRGTCSDGLGGNGTCSCQEGFAGTACEDCATGHYGPTCQSVCSCVHGLCSSGLKGDGRCTCFSGYKGPNCDQELPECSALNCQQNSRCVEDSLTGRLECRCSPGYEKMGLQCVSVNPCLQPVCHTDASCIHTGPNQHLCACNQGFSGDGRVCMPVDPCQTQNGGCAPESTSCVFTGPGQAGGCALKDACKPASCHQNANCSTVGPGEVRCTCLKGYIGNGRVCYGNIMQRLTELNTEPGGRWMGQLSSLSWPLQNFGPFTIFVPINKGFRGLSVKSLTAEPSKAKYLCRIHLAAGLMPSETLTKTAIFYTLTGKSAEIDSPDMDGQPRIRIHGSRKKGNIIQSDLVASNGIIHIINKLMDSISPTVESNPNKFTSMWSSWSGFFVVLQKTDLASLMDLPGHITVFAPTTAALDAMTEGYLQYLTSVEVRTIQASLLEATTQSSSRNGGQILVNGAAVTEAAVEAKNGRLYVMDGVLIPASIEPVLPHRCDIPESKITKVSATPACCKGFYGPECKPCPGGFQSPCSGHGQCVEGIAGNGSCLCEANFRGSRCQYCSAPNKYGLDCDRTCPCIHGQCDNRPSSDGRCKMDSCAPGYTGHFCERKTSACGIYEHFCHAYADCDLSQGACLCKPGFHGDGITCVEMDPCAPPLRGGCSSNAKCIKTGPASHICKCLTGWMDDGDECQPVNNCNAPDRGGCHPNATCIFVGPGQVNSDCSCKSGFKGDGETCEPVNQCVTAEGGCHYLVGSAHLVCTKTRTFYNLCVNMSGQLPATVLAVEVCLP</sequence>
<evidence type="ECO:0000256" key="5">
    <source>
        <dbReference type="ARBA" id="ARBA00023136"/>
    </source>
</evidence>
<dbReference type="PROSITE" id="PS01186">
    <property type="entry name" value="EGF_2"/>
    <property type="match status" value="7"/>
</dbReference>
<feature type="domain" description="EGF-like" evidence="9">
    <location>
        <begin position="182"/>
        <end position="221"/>
    </location>
</feature>
<feature type="domain" description="EGF-like" evidence="9">
    <location>
        <begin position="141"/>
        <end position="181"/>
    </location>
</feature>
<name>A0A3P9H0M1_ORYLA</name>
<reference key="1">
    <citation type="journal article" date="2007" name="Nature">
        <title>The medaka draft genome and insights into vertebrate genome evolution.</title>
        <authorList>
            <person name="Kasahara M."/>
            <person name="Naruse K."/>
            <person name="Sasaki S."/>
            <person name="Nakatani Y."/>
            <person name="Qu W."/>
            <person name="Ahsan B."/>
            <person name="Yamada T."/>
            <person name="Nagayasu Y."/>
            <person name="Doi K."/>
            <person name="Kasai Y."/>
            <person name="Jindo T."/>
            <person name="Kobayashi D."/>
            <person name="Shimada A."/>
            <person name="Toyoda A."/>
            <person name="Kuroki Y."/>
            <person name="Fujiyama A."/>
            <person name="Sasaki T."/>
            <person name="Shimizu A."/>
            <person name="Asakawa S."/>
            <person name="Shimizu N."/>
            <person name="Hashimoto S."/>
            <person name="Yang J."/>
            <person name="Lee Y."/>
            <person name="Matsushima K."/>
            <person name="Sugano S."/>
            <person name="Sakaizumi M."/>
            <person name="Narita T."/>
            <person name="Ohishi K."/>
            <person name="Haga S."/>
            <person name="Ohta F."/>
            <person name="Nomoto H."/>
            <person name="Nogata K."/>
            <person name="Morishita T."/>
            <person name="Endo T."/>
            <person name="Shin-I T."/>
            <person name="Takeda H."/>
            <person name="Morishita S."/>
            <person name="Kohara Y."/>
        </authorList>
    </citation>
    <scope>NUCLEOTIDE SEQUENCE [LARGE SCALE GENOMIC DNA]</scope>
    <source>
        <strain>Hd-rR</strain>
    </source>
</reference>
<keyword evidence="6 8" id="KW-1015">Disulfide bond</keyword>
<feature type="domain" description="EGF-like" evidence="9">
    <location>
        <begin position="102"/>
        <end position="139"/>
    </location>
</feature>
<evidence type="ECO:0008006" key="13">
    <source>
        <dbReference type="Google" id="ProtNLM"/>
    </source>
</evidence>
<reference evidence="11" key="4">
    <citation type="submission" date="2025-09" db="UniProtKB">
        <authorList>
            <consortium name="Ensembl"/>
        </authorList>
    </citation>
    <scope>IDENTIFICATION</scope>
    <source>
        <strain evidence="11">HSOK</strain>
    </source>
</reference>
<keyword evidence="3" id="KW-0812">Transmembrane</keyword>
<dbReference type="InterPro" id="IPR000742">
    <property type="entry name" value="EGF"/>
</dbReference>
<dbReference type="InterPro" id="IPR056806">
    <property type="entry name" value="EGF_STAB1-2"/>
</dbReference>
<dbReference type="PANTHER" id="PTHR24038:SF0">
    <property type="entry name" value="STABILIN-2"/>
    <property type="match status" value="1"/>
</dbReference>
<dbReference type="AlphaFoldDB" id="A0A3P9H0M1"/>
<reference evidence="11" key="3">
    <citation type="submission" date="2025-08" db="UniProtKB">
        <authorList>
            <consortium name="Ensembl"/>
        </authorList>
    </citation>
    <scope>IDENTIFICATION</scope>
    <source>
        <strain evidence="11">HSOK</strain>
    </source>
</reference>
<evidence type="ECO:0000313" key="12">
    <source>
        <dbReference type="Proteomes" id="UP000265200"/>
    </source>
</evidence>
<dbReference type="Gene3D" id="2.10.25.10">
    <property type="entry name" value="Laminin"/>
    <property type="match status" value="7"/>
</dbReference>
<feature type="domain" description="EGF-like" evidence="9">
    <location>
        <begin position="55"/>
        <end position="95"/>
    </location>
</feature>
<dbReference type="SUPFAM" id="SSF82153">
    <property type="entry name" value="FAS1 domain"/>
    <property type="match status" value="2"/>
</dbReference>
<comment type="subcellular location">
    <subcellularLocation>
        <location evidence="1">Membrane</location>
        <topology evidence="1">Single-pass membrane protein</topology>
    </subcellularLocation>
</comment>
<dbReference type="FunFam" id="2.10.25.10:FF:000040">
    <property type="entry name" value="Stabilin 2"/>
    <property type="match status" value="2"/>
</dbReference>
<dbReference type="Proteomes" id="UP000265200">
    <property type="component" value="Chromosome 23"/>
</dbReference>
<dbReference type="Gene3D" id="2.170.300.10">
    <property type="entry name" value="Tie2 ligand-binding domain superfamily"/>
    <property type="match status" value="1"/>
</dbReference>
<feature type="disulfide bond" evidence="8">
    <location>
        <begin position="110"/>
        <end position="127"/>
    </location>
</feature>
<keyword evidence="5" id="KW-0472">Membrane</keyword>
<dbReference type="Ensembl" id="ENSORLT00015012770.1">
    <property type="protein sequence ID" value="ENSORLP00015001369.1"/>
    <property type="gene ID" value="ENSORLG00015001995.1"/>
</dbReference>
<reference evidence="11 12" key="2">
    <citation type="submission" date="2017-04" db="EMBL/GenBank/DDBJ databases">
        <title>CpG methylation of centromeres and impact of large insertions on vertebrate speciation.</title>
        <authorList>
            <person name="Ichikawa K."/>
            <person name="Yoshimura J."/>
            <person name="Morishita S."/>
        </authorList>
    </citation>
    <scope>NUCLEOTIDE SEQUENCE</scope>
    <source>
        <strain evidence="11 12">HSOK</strain>
    </source>
</reference>
<evidence type="ECO:0000313" key="11">
    <source>
        <dbReference type="Ensembl" id="ENSORLP00015001369.1"/>
    </source>
</evidence>
<feature type="disulfide bond" evidence="8">
    <location>
        <begin position="611"/>
        <end position="620"/>
    </location>
</feature>
<evidence type="ECO:0000256" key="8">
    <source>
        <dbReference type="PROSITE-ProRule" id="PRU00076"/>
    </source>
</evidence>
<dbReference type="InterPro" id="IPR001881">
    <property type="entry name" value="EGF-like_Ca-bd_dom"/>
</dbReference>
<keyword evidence="4" id="KW-1133">Transmembrane helix</keyword>
<dbReference type="PANTHER" id="PTHR24038">
    <property type="entry name" value="STABILIN"/>
    <property type="match status" value="1"/>
</dbReference>
<dbReference type="GO" id="GO:0016020">
    <property type="term" value="C:membrane"/>
    <property type="evidence" value="ECO:0007669"/>
    <property type="project" value="UniProtKB-SubCell"/>
</dbReference>
<dbReference type="SMART" id="SM00181">
    <property type="entry name" value="EGF"/>
    <property type="match status" value="10"/>
</dbReference>
<comment type="caution">
    <text evidence="8">Lacks conserved residue(s) required for the propagation of feature annotation.</text>
</comment>
<feature type="domain" description="FAS1" evidence="10">
    <location>
        <begin position="292"/>
        <end position="427"/>
    </location>
</feature>
<feature type="disulfide bond" evidence="8">
    <location>
        <begin position="150"/>
        <end position="167"/>
    </location>
</feature>
<feature type="domain" description="EGF-like" evidence="9">
    <location>
        <begin position="583"/>
        <end position="621"/>
    </location>
</feature>
<evidence type="ECO:0000259" key="9">
    <source>
        <dbReference type="PROSITE" id="PS50026"/>
    </source>
</evidence>
<dbReference type="Pfam" id="PF02469">
    <property type="entry name" value="Fasciclin"/>
    <property type="match status" value="2"/>
</dbReference>
<dbReference type="Pfam" id="PF12947">
    <property type="entry name" value="EGF_3"/>
    <property type="match status" value="3"/>
</dbReference>
<dbReference type="SUPFAM" id="SSF57196">
    <property type="entry name" value="EGF/Laminin"/>
    <property type="match status" value="1"/>
</dbReference>
<feature type="disulfide bond" evidence="8">
    <location>
        <begin position="129"/>
        <end position="138"/>
    </location>
</feature>
<evidence type="ECO:0000256" key="6">
    <source>
        <dbReference type="ARBA" id="ARBA00023157"/>
    </source>
</evidence>
<protein>
    <recommendedName>
        <fullName evidence="13">Stabilin 2</fullName>
    </recommendedName>
</protein>
<dbReference type="InterPro" id="IPR024731">
    <property type="entry name" value="NELL2-like_EGF"/>
</dbReference>
<keyword evidence="7" id="KW-0325">Glycoprotein</keyword>
<proteinExistence type="predicted"/>
<feature type="domain" description="EGF-like" evidence="9">
    <location>
        <begin position="253"/>
        <end position="292"/>
    </location>
</feature>
<evidence type="ECO:0000256" key="1">
    <source>
        <dbReference type="ARBA" id="ARBA00004167"/>
    </source>
</evidence>
<evidence type="ECO:0000256" key="3">
    <source>
        <dbReference type="ARBA" id="ARBA00022692"/>
    </source>
</evidence>
<evidence type="ECO:0000256" key="2">
    <source>
        <dbReference type="ARBA" id="ARBA00022536"/>
    </source>
</evidence>
<feature type="disulfide bond" evidence="8">
    <location>
        <begin position="85"/>
        <end position="94"/>
    </location>
</feature>
<evidence type="ECO:0000256" key="4">
    <source>
        <dbReference type="ARBA" id="ARBA00022989"/>
    </source>
</evidence>
<dbReference type="PROSITE" id="PS00022">
    <property type="entry name" value="EGF_1"/>
    <property type="match status" value="3"/>
</dbReference>
<evidence type="ECO:0000256" key="7">
    <source>
        <dbReference type="ARBA" id="ARBA00023180"/>
    </source>
</evidence>
<dbReference type="SMART" id="SM00554">
    <property type="entry name" value="FAS1"/>
    <property type="match status" value="2"/>
</dbReference>
<dbReference type="PROSITE" id="PS50213">
    <property type="entry name" value="FAS1"/>
    <property type="match status" value="2"/>
</dbReference>
<dbReference type="InterPro" id="IPR036378">
    <property type="entry name" value="FAS1_dom_sf"/>
</dbReference>
<feature type="domain" description="FAS1" evidence="10">
    <location>
        <begin position="435"/>
        <end position="544"/>
    </location>
</feature>
<dbReference type="InterPro" id="IPR000782">
    <property type="entry name" value="FAS1_domain"/>
</dbReference>
<dbReference type="Pfam" id="PF24887">
    <property type="entry name" value="EGF_STAB1-2"/>
    <property type="match status" value="1"/>
</dbReference>
<dbReference type="SMART" id="SM00179">
    <property type="entry name" value="EGF_CA"/>
    <property type="match status" value="4"/>
</dbReference>
<dbReference type="Gene3D" id="2.30.180.10">
    <property type="entry name" value="FAS1 domain"/>
    <property type="match status" value="2"/>
</dbReference>
<dbReference type="PROSITE" id="PS50026">
    <property type="entry name" value="EGF_3"/>
    <property type="match status" value="8"/>
</dbReference>
<feature type="domain" description="EGF-like" evidence="9">
    <location>
        <begin position="753"/>
        <end position="797"/>
    </location>
</feature>
<feature type="domain" description="EGF-like" evidence="9">
    <location>
        <begin position="710"/>
        <end position="752"/>
    </location>
</feature>
<accession>A0A3P9H0M1</accession>